<proteinExistence type="predicted"/>
<evidence type="ECO:0000259" key="1">
    <source>
        <dbReference type="Pfam" id="PF10040"/>
    </source>
</evidence>
<dbReference type="InterPro" id="IPR019267">
    <property type="entry name" value="CRISPR-assoc_Cas6_C"/>
</dbReference>
<dbReference type="RefSeq" id="WP_220198789.1">
    <property type="nucleotide sequence ID" value="NZ_BNJF01000006.1"/>
</dbReference>
<evidence type="ECO:0000313" key="3">
    <source>
        <dbReference type="Proteomes" id="UP000612362"/>
    </source>
</evidence>
<name>A0A8J3MUT2_9CHLR</name>
<dbReference type="Proteomes" id="UP000612362">
    <property type="component" value="Unassembled WGS sequence"/>
</dbReference>
<dbReference type="Pfam" id="PF10040">
    <property type="entry name" value="CRISPR_Cas6"/>
    <property type="match status" value="1"/>
</dbReference>
<evidence type="ECO:0000313" key="2">
    <source>
        <dbReference type="EMBL" id="GHO49677.1"/>
    </source>
</evidence>
<organism evidence="2 3">
    <name type="scientific">Ktedonospora formicarum</name>
    <dbReference type="NCBI Taxonomy" id="2778364"/>
    <lineage>
        <taxon>Bacteria</taxon>
        <taxon>Bacillati</taxon>
        <taxon>Chloroflexota</taxon>
        <taxon>Ktedonobacteria</taxon>
        <taxon>Ktedonobacterales</taxon>
        <taxon>Ktedonobacteraceae</taxon>
        <taxon>Ktedonospora</taxon>
    </lineage>
</organism>
<protein>
    <recommendedName>
        <fullName evidence="1">CRISPR-associated protein Cas6 C-terminal domain-containing protein</fullName>
    </recommendedName>
</protein>
<dbReference type="Gene3D" id="3.30.70.1900">
    <property type="match status" value="1"/>
</dbReference>
<dbReference type="EMBL" id="BNJF01000006">
    <property type="protein sequence ID" value="GHO49677.1"/>
    <property type="molecule type" value="Genomic_DNA"/>
</dbReference>
<sequence>MQTLLRSAALTTTHLRFRVRAHTLLELDTHSGASLRGSFFYAIMDQFCTNKSAPSCSVCVLNATCPVSAIAAPMREDNSWGHDIPRPYVITPPLEGARRYQPGDGFSFEMTLLGGIVKLLPYIMLSIQQFEREGLGLRLDEHRGQRGQIRVERVEAFHPFTNEQQTIYEAGNMRVQAPVITIQPEDYKRRAEQLNRRRMTLRFVTPLRLIDQDHLVQQARFRPLIRRLLERYQALEQHYGNAEIAFSKEERDAIAHLADGVRCVADNTCWQELRSYSNRQKRTTPTSGLMGEATFEGDLEPFLELLALGELIHVGKNVVKGNGWYQIQS</sequence>
<dbReference type="AlphaFoldDB" id="A0A8J3MUT2"/>
<feature type="domain" description="CRISPR-associated protein Cas6 C-terminal" evidence="1">
    <location>
        <begin position="201"/>
        <end position="325"/>
    </location>
</feature>
<gene>
    <name evidence="2" type="ORF">KSX_78400</name>
</gene>
<accession>A0A8J3MUT2</accession>
<keyword evidence="3" id="KW-1185">Reference proteome</keyword>
<reference evidence="2" key="1">
    <citation type="submission" date="2020-10" db="EMBL/GenBank/DDBJ databases">
        <title>Taxonomic study of unclassified bacteria belonging to the class Ktedonobacteria.</title>
        <authorList>
            <person name="Yabe S."/>
            <person name="Wang C.M."/>
            <person name="Zheng Y."/>
            <person name="Sakai Y."/>
            <person name="Cavaletti L."/>
            <person name="Monciardini P."/>
            <person name="Donadio S."/>
        </authorList>
    </citation>
    <scope>NUCLEOTIDE SEQUENCE</scope>
    <source>
        <strain evidence="2">SOSP1-1</strain>
    </source>
</reference>
<comment type="caution">
    <text evidence="2">The sequence shown here is derived from an EMBL/GenBank/DDBJ whole genome shotgun (WGS) entry which is preliminary data.</text>
</comment>